<reference evidence="1 2" key="1">
    <citation type="submission" date="2013-11" db="EMBL/GenBank/DDBJ databases">
        <title>The Genome Sequence of Phytophthora parasitica P1569.</title>
        <authorList>
            <consortium name="The Broad Institute Genomics Platform"/>
            <person name="Russ C."/>
            <person name="Tyler B."/>
            <person name="Panabieres F."/>
            <person name="Shan W."/>
            <person name="Tripathy S."/>
            <person name="Grunwald N."/>
            <person name="Machado M."/>
            <person name="Johnson C.S."/>
            <person name="Arredondo F."/>
            <person name="Hong C."/>
            <person name="Coffey M."/>
            <person name="Young S.K."/>
            <person name="Zeng Q."/>
            <person name="Gargeya S."/>
            <person name="Fitzgerald M."/>
            <person name="Abouelleil A."/>
            <person name="Alvarado L."/>
            <person name="Chapman S.B."/>
            <person name="Gainer-Dewar J."/>
            <person name="Goldberg J."/>
            <person name="Griggs A."/>
            <person name="Gujja S."/>
            <person name="Hansen M."/>
            <person name="Howarth C."/>
            <person name="Imamovic A."/>
            <person name="Ireland A."/>
            <person name="Larimer J."/>
            <person name="McCowan C."/>
            <person name="Murphy C."/>
            <person name="Pearson M."/>
            <person name="Poon T.W."/>
            <person name="Priest M."/>
            <person name="Roberts A."/>
            <person name="Saif S."/>
            <person name="Shea T."/>
            <person name="Sykes S."/>
            <person name="Wortman J."/>
            <person name="Nusbaum C."/>
            <person name="Birren B."/>
        </authorList>
    </citation>
    <scope>NUCLEOTIDE SEQUENCE [LARGE SCALE GENOMIC DNA]</scope>
    <source>
        <strain evidence="1 2">P1569</strain>
    </source>
</reference>
<organism evidence="1 2">
    <name type="scientific">Phytophthora nicotianae P1569</name>
    <dbReference type="NCBI Taxonomy" id="1317065"/>
    <lineage>
        <taxon>Eukaryota</taxon>
        <taxon>Sar</taxon>
        <taxon>Stramenopiles</taxon>
        <taxon>Oomycota</taxon>
        <taxon>Peronosporomycetes</taxon>
        <taxon>Peronosporales</taxon>
        <taxon>Peronosporaceae</taxon>
        <taxon>Phytophthora</taxon>
    </lineage>
</organism>
<name>V9ES44_PHYNI</name>
<dbReference type="Pfam" id="PF04827">
    <property type="entry name" value="Plant_tran"/>
    <property type="match status" value="1"/>
</dbReference>
<dbReference type="PANTHER" id="PTHR47150">
    <property type="entry name" value="OS12G0169200 PROTEIN"/>
    <property type="match status" value="1"/>
</dbReference>
<accession>V9ES44</accession>
<dbReference type="eggNOG" id="ENOG502S9YA">
    <property type="taxonomic scope" value="Eukaryota"/>
</dbReference>
<sequence>MQFVQALLEEDEEEEAVFDILYLLRPPGANVKRKHGGSVPGRSPNKRRDWYGRHTRLLQQYFGPDPIFEEAVFRRRYRMSRRLFSHIAHSVTNHDTYFVQKRNAAGLVGISTFLKITAALRVLAYSSSFDAIDENLEIAGPTVSQCIDHFCDAVIAVFGDVFLRPRKEELKRFLKQNERRGFPGMVGSIDCMHWVWKNCPMSLAGQHERKEKKPTKVLEAVADYDLRIWHYNFGSPGSLNDITILEQSPLFDSMLRGEALQVTYTVNGNSYDTPYMLADGIYPEWSVFVKLIEKPIDKKRKNYSKHQEGCRKDVERTFGVIQARWRILDTPCELWSTAKMDKVMHACIIMHNMIVEDERHLRDSDRIDFLFDVRDHPGGLPEFTVSRPARGSGHDTIEQLIVHTSKLRNARAHVRLRDGLIEHLWQVHGTLK</sequence>
<dbReference type="Proteomes" id="UP000018721">
    <property type="component" value="Unassembled WGS sequence"/>
</dbReference>
<protein>
    <recommendedName>
        <fullName evidence="3">DDE Tnp4 domain-containing protein</fullName>
    </recommendedName>
</protein>
<proteinExistence type="predicted"/>
<dbReference type="OrthoDB" id="160628at2759"/>
<comment type="caution">
    <text evidence="1">The sequence shown here is derived from an EMBL/GenBank/DDBJ whole genome shotgun (WGS) entry which is preliminary data.</text>
</comment>
<dbReference type="EMBL" id="ANIZ01002407">
    <property type="protein sequence ID" value="ETI40892.1"/>
    <property type="molecule type" value="Genomic_DNA"/>
</dbReference>
<dbReference type="InterPro" id="IPR006912">
    <property type="entry name" value="Harbinger_derived_prot"/>
</dbReference>
<dbReference type="AlphaFoldDB" id="V9ES44"/>
<evidence type="ECO:0008006" key="3">
    <source>
        <dbReference type="Google" id="ProtNLM"/>
    </source>
</evidence>
<gene>
    <name evidence="1" type="ORF">F443_13822</name>
</gene>
<dbReference type="PANTHER" id="PTHR47150:SF5">
    <property type="entry name" value="OS07G0546750 PROTEIN"/>
    <property type="match status" value="1"/>
</dbReference>
<dbReference type="HOGENOM" id="CLU_012390_1_0_1"/>
<evidence type="ECO:0000313" key="1">
    <source>
        <dbReference type="EMBL" id="ETI40892.1"/>
    </source>
</evidence>
<keyword evidence="2" id="KW-1185">Reference proteome</keyword>
<evidence type="ECO:0000313" key="2">
    <source>
        <dbReference type="Proteomes" id="UP000018721"/>
    </source>
</evidence>